<feature type="binding site" evidence="6">
    <location>
        <position position="633"/>
    </location>
    <ligand>
        <name>Zn(2+)</name>
        <dbReference type="ChEBI" id="CHEBI:29105"/>
        <label>2</label>
    </ligand>
</feature>
<dbReference type="SUPFAM" id="SSF55781">
    <property type="entry name" value="GAF domain-like"/>
    <property type="match status" value="2"/>
</dbReference>
<dbReference type="GO" id="GO:0007165">
    <property type="term" value="P:signal transduction"/>
    <property type="evidence" value="ECO:0007669"/>
    <property type="project" value="InterPro"/>
</dbReference>
<evidence type="ECO:0000256" key="7">
    <source>
        <dbReference type="RuleBase" id="RU363067"/>
    </source>
</evidence>
<keyword evidence="2 6" id="KW-0479">Metal-binding</keyword>
<sequence length="887" mass="100868">MASLNKDDVAQYLEANLEFAREFFDRKIRPEVVAKLLTPLKSAAGGDAKAPLLLSLSEAARLQEAQFLVELMRDTASSIVADAPQAAPPAAALASVAIASQTPGKPSDMEMVFFSLLQRLVGLSGAERGSYFIYRQRNGVGEVVTRFLDVKPESRVGQCLVPPSGEVVMPIDMGIVSWVVQTKKPCNAADVTKDKHFCDFVDKQTGFQTKSILCLPVFHGKEVIAVVNLVNKTGGFSSEDEQLLVNYLDLASLCIKTEHLNYLYNVEARRAQCLLWSANKVFEELTDIERQFHKAMYTVRGYLQCERFSVGLLDMTKGKEFFDEWPIKLGEVEPYKGPKTPDGREVIFYKIIDYILIGKEEIKVIPTPPIDHWSLVSGLPVYVAENGFICNMMNAQADDFFTFQKGPVDDTSWEIKNVLSLPIVNKKEEIVGIATFYNRCDGKPFDESDEMIMEGLTQFLGWSVLTTDTYDKMNHLENRKAIATEMLMVHNKCTSDELQKVLKTREKKSKEVADCSDQELKQVLMADLPDPVAMELYEFHFSDLPVTELDLVRGGIRLFCELGVIEKFKIPADVLVRWMYTVHKGYRPITYHNWRHGFNVGQTMFTLLMTGRLKKYYSDLEAFAMLTAAFCHDIDHRGTNNLYQMKSASPLARLHGSSILERHHLEFSRSLLTYEDINIFQNLNKRQLETVNHLMEIAIIATDLALYFKKRTMFQNIVTACEAMATEQEQIQYVTADPTKKEIIMAMMMTACDLSAITKPWEVQSQVALLVANEFWEQGDLEREVLQQQPIPMMDRNKSEELPKLQVGFIDFVCTYVYKEFTRFHKEIKPMLDGLLNNRVEWKARGDIYDEKMKAIEEEKQRVEAAKTNGHTGTETAVEKSKSCVLL</sequence>
<dbReference type="Gene3D" id="3.30.450.40">
    <property type="match status" value="2"/>
</dbReference>
<dbReference type="InterPro" id="IPR002073">
    <property type="entry name" value="PDEase_catalytic_dom"/>
</dbReference>
<evidence type="ECO:0000256" key="5">
    <source>
        <dbReference type="PIRSR" id="PIRSR623088-2"/>
    </source>
</evidence>
<feature type="binding site" evidence="6">
    <location>
        <position position="753"/>
    </location>
    <ligand>
        <name>Zn(2+)</name>
        <dbReference type="ChEBI" id="CHEBI:29105"/>
        <label>1</label>
    </ligand>
</feature>
<dbReference type="PANTHER" id="PTHR11347">
    <property type="entry name" value="CYCLIC NUCLEOTIDE PHOSPHODIESTERASE"/>
    <property type="match status" value="1"/>
</dbReference>
<dbReference type="CDD" id="cd00077">
    <property type="entry name" value="HDc"/>
    <property type="match status" value="1"/>
</dbReference>
<keyword evidence="1" id="KW-0140">cGMP</keyword>
<feature type="binding site" evidence="5">
    <location>
        <position position="633"/>
    </location>
    <ligand>
        <name>AMP</name>
        <dbReference type="ChEBI" id="CHEBI:456215"/>
    </ligand>
</feature>
<dbReference type="FunFam" id="1.10.1300.10:FF:000005">
    <property type="entry name" value="Phosphodiesterase"/>
    <property type="match status" value="1"/>
</dbReference>
<evidence type="ECO:0000256" key="1">
    <source>
        <dbReference type="ARBA" id="ARBA00022535"/>
    </source>
</evidence>
<dbReference type="Gene3D" id="1.10.1300.10">
    <property type="entry name" value="3'5'-cyclic nucleotide phosphodiesterase, catalytic domain"/>
    <property type="match status" value="1"/>
</dbReference>
<dbReference type="InterPro" id="IPR023088">
    <property type="entry name" value="PDEase"/>
</dbReference>
<evidence type="ECO:0000256" key="6">
    <source>
        <dbReference type="PIRSR" id="PIRSR623088-3"/>
    </source>
</evidence>
<dbReference type="InterPro" id="IPR003607">
    <property type="entry name" value="HD/PDEase_dom"/>
</dbReference>
<dbReference type="PRINTS" id="PR00387">
    <property type="entry name" value="PDIESTERASE1"/>
</dbReference>
<feature type="binding site" evidence="5">
    <location>
        <position position="753"/>
    </location>
    <ligand>
        <name>AMP</name>
        <dbReference type="ChEBI" id="CHEBI:456215"/>
    </ligand>
</feature>
<dbReference type="GO" id="GO:0046872">
    <property type="term" value="F:metal ion binding"/>
    <property type="evidence" value="ECO:0007669"/>
    <property type="project" value="UniProtKB-KW"/>
</dbReference>
<dbReference type="SUPFAM" id="SSF109604">
    <property type="entry name" value="HD-domain/PDEase-like"/>
    <property type="match status" value="1"/>
</dbReference>
<dbReference type="Pfam" id="PF01590">
    <property type="entry name" value="GAF"/>
    <property type="match status" value="2"/>
</dbReference>
<feature type="binding site" evidence="5">
    <location>
        <begin position="592"/>
        <end position="596"/>
    </location>
    <ligand>
        <name>AMP</name>
        <dbReference type="ChEBI" id="CHEBI:456215"/>
    </ligand>
</feature>
<evidence type="ECO:0000256" key="4">
    <source>
        <dbReference type="PIRSR" id="PIRSR623088-1"/>
    </source>
</evidence>
<name>A0A1B1SK78_9VERT</name>
<comment type="similarity">
    <text evidence="7">Belongs to the cyclic nucleotide phosphodiesterase family.</text>
</comment>
<reference evidence="9" key="1">
    <citation type="journal article" date="2016" name="Mol. Biol. Evol.">
        <title>Evolution of Vertebrate Phototransduction: Cascade Activation.</title>
        <authorList>
            <person name="Lamb T.D."/>
            <person name="Patel H."/>
            <person name="Chuah A."/>
            <person name="Natoli R.C."/>
            <person name="Davies W.I."/>
            <person name="Hart N.S."/>
            <person name="Collin S.P."/>
            <person name="Hunt D.M."/>
        </authorList>
    </citation>
    <scope>NUCLEOTIDE SEQUENCE</scope>
</reference>
<dbReference type="InterPro" id="IPR003018">
    <property type="entry name" value="GAF"/>
</dbReference>
<feature type="binding site" evidence="6">
    <location>
        <position position="632"/>
    </location>
    <ligand>
        <name>Zn(2+)</name>
        <dbReference type="ChEBI" id="CHEBI:29105"/>
        <label>1</label>
    </ligand>
</feature>
<dbReference type="PROSITE" id="PS51845">
    <property type="entry name" value="PDEASE_I_2"/>
    <property type="match status" value="1"/>
</dbReference>
<dbReference type="FunFam" id="3.30.450.40:FF:000001">
    <property type="entry name" value="Phosphodiesterase"/>
    <property type="match status" value="1"/>
</dbReference>
<protein>
    <recommendedName>
        <fullName evidence="7">Phosphodiesterase</fullName>
        <ecNumber evidence="7">3.1.4.-</ecNumber>
    </recommendedName>
</protein>
<proteinExistence type="evidence at transcript level"/>
<dbReference type="GO" id="GO:0004114">
    <property type="term" value="F:3',5'-cyclic-nucleotide phosphodiesterase activity"/>
    <property type="evidence" value="ECO:0007669"/>
    <property type="project" value="InterPro"/>
</dbReference>
<dbReference type="AlphaFoldDB" id="A0A1B1SK78"/>
<comment type="cofactor">
    <cofactor evidence="7">
        <name>a divalent metal cation</name>
        <dbReference type="ChEBI" id="CHEBI:60240"/>
    </cofactor>
    <text evidence="7">Binds 2 divalent metal cations per subunit. Site 1 may preferentially bind zinc ions, while site 2 has a preference for magnesium and/or manganese ions.</text>
</comment>
<feature type="active site" description="Proton donor" evidence="4">
    <location>
        <position position="592"/>
    </location>
</feature>
<dbReference type="InterPro" id="IPR029016">
    <property type="entry name" value="GAF-like_dom_sf"/>
</dbReference>
<evidence type="ECO:0000259" key="8">
    <source>
        <dbReference type="PROSITE" id="PS51845"/>
    </source>
</evidence>
<feature type="binding site" evidence="5">
    <location>
        <position position="806"/>
    </location>
    <ligand>
        <name>AMP</name>
        <dbReference type="ChEBI" id="CHEBI:456215"/>
    </ligand>
</feature>
<feature type="domain" description="PDEase" evidence="8">
    <location>
        <begin position="513"/>
        <end position="849"/>
    </location>
</feature>
<evidence type="ECO:0000256" key="2">
    <source>
        <dbReference type="ARBA" id="ARBA00022723"/>
    </source>
</evidence>
<evidence type="ECO:0000313" key="9">
    <source>
        <dbReference type="EMBL" id="ANV21095.1"/>
    </source>
</evidence>
<feature type="binding site" evidence="6">
    <location>
        <position position="633"/>
    </location>
    <ligand>
        <name>Zn(2+)</name>
        <dbReference type="ChEBI" id="CHEBI:29105"/>
        <label>1</label>
    </ligand>
</feature>
<feature type="binding site" evidence="6">
    <location>
        <position position="596"/>
    </location>
    <ligand>
        <name>Zn(2+)</name>
        <dbReference type="ChEBI" id="CHEBI:29105"/>
        <label>1</label>
    </ligand>
</feature>
<organism evidence="9">
    <name type="scientific">Geotria australis</name>
    <dbReference type="NCBI Taxonomy" id="71168"/>
    <lineage>
        <taxon>Eukaryota</taxon>
        <taxon>Metazoa</taxon>
        <taxon>Chordata</taxon>
        <taxon>Craniata</taxon>
        <taxon>Vertebrata</taxon>
        <taxon>Cyclostomata</taxon>
        <taxon>Hyperoartia</taxon>
        <taxon>Petromyzontiformes</taxon>
        <taxon>Geotriidae</taxon>
        <taxon>Geotria</taxon>
    </lineage>
</organism>
<keyword evidence="3 7" id="KW-0378">Hydrolase</keyword>
<dbReference type="SMART" id="SM00471">
    <property type="entry name" value="HDc"/>
    <property type="match status" value="1"/>
</dbReference>
<dbReference type="SMART" id="SM00065">
    <property type="entry name" value="GAF"/>
    <property type="match status" value="2"/>
</dbReference>
<dbReference type="EMBL" id="KT749706">
    <property type="protein sequence ID" value="ANV21095.1"/>
    <property type="molecule type" value="mRNA"/>
</dbReference>
<dbReference type="InterPro" id="IPR036971">
    <property type="entry name" value="PDEase_catalytic_dom_sf"/>
</dbReference>
<dbReference type="Pfam" id="PF00233">
    <property type="entry name" value="PDEase_I"/>
    <property type="match status" value="1"/>
</dbReference>
<dbReference type="EC" id="3.1.4.-" evidence="7"/>
<dbReference type="InterPro" id="IPR023174">
    <property type="entry name" value="PDEase_CS"/>
</dbReference>
<dbReference type="PROSITE" id="PS00126">
    <property type="entry name" value="PDEASE_I_1"/>
    <property type="match status" value="1"/>
</dbReference>
<evidence type="ECO:0000256" key="3">
    <source>
        <dbReference type="ARBA" id="ARBA00022801"/>
    </source>
</evidence>
<accession>A0A1B1SK78</accession>